<evidence type="ECO:0000256" key="1">
    <source>
        <dbReference type="ARBA" id="ARBA00001947"/>
    </source>
</evidence>
<evidence type="ECO:0000256" key="6">
    <source>
        <dbReference type="PROSITE-ProRule" id="PRU00068"/>
    </source>
</evidence>
<dbReference type="InterPro" id="IPR001762">
    <property type="entry name" value="Disintegrin_dom"/>
</dbReference>
<organism evidence="10 11">
    <name type="scientific">Oncorhynchus tshawytscha</name>
    <name type="common">Chinook salmon</name>
    <name type="synonym">Salmo tshawytscha</name>
    <dbReference type="NCBI Taxonomy" id="74940"/>
    <lineage>
        <taxon>Eukaryota</taxon>
        <taxon>Metazoa</taxon>
        <taxon>Chordata</taxon>
        <taxon>Craniata</taxon>
        <taxon>Vertebrata</taxon>
        <taxon>Euteleostomi</taxon>
        <taxon>Actinopterygii</taxon>
        <taxon>Neopterygii</taxon>
        <taxon>Teleostei</taxon>
        <taxon>Protacanthopterygii</taxon>
        <taxon>Salmoniformes</taxon>
        <taxon>Salmonidae</taxon>
        <taxon>Salmoninae</taxon>
        <taxon>Oncorhynchus</taxon>
    </lineage>
</organism>
<dbReference type="Pfam" id="PF01421">
    <property type="entry name" value="Reprolysin"/>
    <property type="match status" value="2"/>
</dbReference>
<reference evidence="10" key="1">
    <citation type="submission" date="2025-08" db="UniProtKB">
        <authorList>
            <consortium name="Ensembl"/>
        </authorList>
    </citation>
    <scope>IDENTIFICATION</scope>
</reference>
<dbReference type="Proteomes" id="UP000694402">
    <property type="component" value="Unassembled WGS sequence"/>
</dbReference>
<keyword evidence="2 7" id="KW-0479">Metal-binding</keyword>
<dbReference type="Gene3D" id="3.40.390.10">
    <property type="entry name" value="Collagenase (Catalytic Domain)"/>
    <property type="match status" value="2"/>
</dbReference>
<dbReference type="PROSITE" id="PS00427">
    <property type="entry name" value="DISINTEGRIN_1"/>
    <property type="match status" value="1"/>
</dbReference>
<proteinExistence type="predicted"/>
<dbReference type="GeneTree" id="ENSGT00940000156716"/>
<dbReference type="PANTHER" id="PTHR11905:SF32">
    <property type="entry name" value="DISINTEGRIN AND METALLOPROTEINASE DOMAIN-CONTAINING PROTEIN 28"/>
    <property type="match status" value="1"/>
</dbReference>
<evidence type="ECO:0000256" key="3">
    <source>
        <dbReference type="ARBA" id="ARBA00022801"/>
    </source>
</evidence>
<keyword evidence="11" id="KW-1185">Reference proteome</keyword>
<dbReference type="InterPro" id="IPR018358">
    <property type="entry name" value="Disintegrin_CS"/>
</dbReference>
<evidence type="ECO:0000259" key="8">
    <source>
        <dbReference type="PROSITE" id="PS50214"/>
    </source>
</evidence>
<evidence type="ECO:0000256" key="2">
    <source>
        <dbReference type="ARBA" id="ARBA00022723"/>
    </source>
</evidence>
<dbReference type="PANTHER" id="PTHR11905">
    <property type="entry name" value="ADAM A DISINTEGRIN AND METALLOPROTEASE DOMAIN"/>
    <property type="match status" value="1"/>
</dbReference>
<dbReference type="GO" id="GO:0006508">
    <property type="term" value="P:proteolysis"/>
    <property type="evidence" value="ECO:0007669"/>
    <property type="project" value="InterPro"/>
</dbReference>
<dbReference type="PRINTS" id="PR00289">
    <property type="entry name" value="DISINTEGRIN"/>
</dbReference>
<keyword evidence="5 7" id="KW-1015">Disulfide bond</keyword>
<dbReference type="Gene3D" id="4.10.70.10">
    <property type="entry name" value="Disintegrin domain"/>
    <property type="match status" value="1"/>
</dbReference>
<dbReference type="PROSITE" id="PS50214">
    <property type="entry name" value="DISINTEGRIN_2"/>
    <property type="match status" value="1"/>
</dbReference>
<dbReference type="SMART" id="SM00608">
    <property type="entry name" value="ACR"/>
    <property type="match status" value="1"/>
</dbReference>
<evidence type="ECO:0000256" key="4">
    <source>
        <dbReference type="ARBA" id="ARBA00022833"/>
    </source>
</evidence>
<keyword evidence="3" id="KW-0378">Hydrolase</keyword>
<feature type="disulfide bond" evidence="7">
    <location>
        <begin position="270"/>
        <end position="275"/>
    </location>
</feature>
<dbReference type="SMART" id="SM00050">
    <property type="entry name" value="DISIN"/>
    <property type="match status" value="1"/>
</dbReference>
<dbReference type="GO" id="GO:0046872">
    <property type="term" value="F:metal ion binding"/>
    <property type="evidence" value="ECO:0007669"/>
    <property type="project" value="UniProtKB-KW"/>
</dbReference>
<feature type="binding site" evidence="7">
    <location>
        <position position="262"/>
    </location>
    <ligand>
        <name>Zn(2+)</name>
        <dbReference type="ChEBI" id="CHEBI:29105"/>
        <note>catalytic</note>
    </ligand>
</feature>
<feature type="disulfide bond" evidence="6">
    <location>
        <begin position="379"/>
        <end position="399"/>
    </location>
</feature>
<dbReference type="SUPFAM" id="SSF55486">
    <property type="entry name" value="Metalloproteases ('zincins'), catalytic domain"/>
    <property type="match status" value="1"/>
</dbReference>
<dbReference type="FunFam" id="4.10.70.10:FF:000001">
    <property type="entry name" value="Disintegrin and metalloproteinase domain-containing protein 22"/>
    <property type="match status" value="1"/>
</dbReference>
<dbReference type="InterPro" id="IPR001590">
    <property type="entry name" value="Peptidase_M12B"/>
</dbReference>
<dbReference type="CDD" id="cd04269">
    <property type="entry name" value="ZnMc_adamalysin_II_like"/>
    <property type="match status" value="1"/>
</dbReference>
<feature type="domain" description="Disintegrin" evidence="8">
    <location>
        <begin position="321"/>
        <end position="407"/>
    </location>
</feature>
<comment type="cofactor">
    <cofactor evidence="1">
        <name>Zn(2+)</name>
        <dbReference type="ChEBI" id="CHEBI:29105"/>
    </cofactor>
</comment>
<dbReference type="GO" id="GO:0005886">
    <property type="term" value="C:plasma membrane"/>
    <property type="evidence" value="ECO:0007669"/>
    <property type="project" value="TreeGrafter"/>
</dbReference>
<feature type="disulfide bond" evidence="7">
    <location>
        <begin position="268"/>
        <end position="292"/>
    </location>
</feature>
<evidence type="ECO:0000259" key="9">
    <source>
        <dbReference type="PROSITE" id="PS50215"/>
    </source>
</evidence>
<dbReference type="InterPro" id="IPR024079">
    <property type="entry name" value="MetalloPept_cat_dom_sf"/>
</dbReference>
<evidence type="ECO:0000256" key="7">
    <source>
        <dbReference type="PROSITE-ProRule" id="PRU00276"/>
    </source>
</evidence>
<dbReference type="InterPro" id="IPR034027">
    <property type="entry name" value="Reprolysin_adamalysin"/>
</dbReference>
<feature type="active site" evidence="7">
    <location>
        <position position="253"/>
    </location>
</feature>
<accession>A0A8C8JZ25</accession>
<keyword evidence="4 7" id="KW-0862">Zinc</keyword>
<evidence type="ECO:0000256" key="5">
    <source>
        <dbReference type="ARBA" id="ARBA00023157"/>
    </source>
</evidence>
<dbReference type="InterPro" id="IPR006586">
    <property type="entry name" value="ADAM_Cys-rich"/>
</dbReference>
<dbReference type="SUPFAM" id="SSF57552">
    <property type="entry name" value="Blood coagulation inhibitor (disintegrin)"/>
    <property type="match status" value="1"/>
</dbReference>
<dbReference type="InterPro" id="IPR036436">
    <property type="entry name" value="Disintegrin_dom_sf"/>
</dbReference>
<dbReference type="Pfam" id="PF08516">
    <property type="entry name" value="ADAM_CR"/>
    <property type="match status" value="1"/>
</dbReference>
<comment type="caution">
    <text evidence="7">Lacks conserved residue(s) required for the propagation of feature annotation.</text>
</comment>
<dbReference type="InterPro" id="IPR002870">
    <property type="entry name" value="Peptidase_M12B_N"/>
</dbReference>
<dbReference type="Pfam" id="PF01562">
    <property type="entry name" value="Pep_M12B_propep"/>
    <property type="match status" value="1"/>
</dbReference>
<feature type="binding site" evidence="7">
    <location>
        <position position="256"/>
    </location>
    <ligand>
        <name>Zn(2+)</name>
        <dbReference type="ChEBI" id="CHEBI:29105"/>
        <note>catalytic</note>
    </ligand>
</feature>
<dbReference type="Pfam" id="PF00200">
    <property type="entry name" value="Disintegrin"/>
    <property type="match status" value="1"/>
</dbReference>
<dbReference type="AlphaFoldDB" id="A0A8C8JZ25"/>
<gene>
    <name evidence="10" type="primary">ADAM28</name>
</gene>
<evidence type="ECO:0000313" key="11">
    <source>
        <dbReference type="Proteomes" id="UP000694402"/>
    </source>
</evidence>
<feature type="domain" description="Peptidase M12B" evidence="9">
    <location>
        <begin position="152"/>
        <end position="313"/>
    </location>
</feature>
<name>A0A8C8JZ25_ONCTS</name>
<protein>
    <submittedName>
        <fullName evidence="10">Uncharacterized protein</fullName>
    </submittedName>
</protein>
<sequence>MVSTNPNPLSQSSRPETLKYAMRVGGRDIEMHLEKNTELLTKDYSETYYTEDGTPVTSTPQDMDHCYYHGSIVDDSESTVSMSTCDGLSGYFRTAAQRYLIEPLSGGDDGDHAVLKYEDQSSKPMLCGVTNITWNEDYPSITSRSRSRASQKYVELVLVADNREVRTNNTPETQFNLTMKQICLQVYKPLNTFIALVGLEVWSDSDKISVTAPAGATLDAFTTWRNNDLVKTKPHDNAHLIRAIAVGATLAHEMGHNLGMNHDDSSACACSGNSCVMAGALSWDIPKSFSSCSSLSYDQFLNNRNPECLLNKPDYRNVESTPVCGNGFLERGEECDCGSMKECTNPCCNATSCTLAKGSECAAGECCEDCKIMASSTECRRKHDDCDLAEYCTGNSAVCPEDVFSVNGISCDRGRGYCRNGQCPQHHDQCVKMYGPSAEKATTYCYNQNTRGLYYAYCRRPSQDQFIPCQSQDVQCGKLFCKNGNDDPNYGRMVKFSDCKATFYGDHTSDFGQVNTGTKCNDGKVRLLLSVATGATSSF</sequence>
<feature type="binding site" evidence="7">
    <location>
        <position position="252"/>
    </location>
    <ligand>
        <name>Zn(2+)</name>
        <dbReference type="ChEBI" id="CHEBI:29105"/>
        <note>catalytic</note>
    </ligand>
</feature>
<dbReference type="PROSITE" id="PS50215">
    <property type="entry name" value="ADAM_MEPRO"/>
    <property type="match status" value="1"/>
</dbReference>
<dbReference type="GO" id="GO:0004222">
    <property type="term" value="F:metalloendopeptidase activity"/>
    <property type="evidence" value="ECO:0007669"/>
    <property type="project" value="InterPro"/>
</dbReference>
<evidence type="ECO:0000313" key="10">
    <source>
        <dbReference type="Ensembl" id="ENSOTSP00005100920.2"/>
    </source>
</evidence>
<dbReference type="Ensembl" id="ENSOTST00005109163.2">
    <property type="protein sequence ID" value="ENSOTSP00005100920.2"/>
    <property type="gene ID" value="ENSOTSG00005046461.2"/>
</dbReference>
<reference evidence="10" key="2">
    <citation type="submission" date="2025-09" db="UniProtKB">
        <authorList>
            <consortium name="Ensembl"/>
        </authorList>
    </citation>
    <scope>IDENTIFICATION</scope>
</reference>